<dbReference type="Pfam" id="PF00892">
    <property type="entry name" value="EamA"/>
    <property type="match status" value="2"/>
</dbReference>
<dbReference type="InterPro" id="IPR000620">
    <property type="entry name" value="EamA_dom"/>
</dbReference>
<keyword evidence="1" id="KW-1133">Transmembrane helix</keyword>
<feature type="transmembrane region" description="Helical" evidence="1">
    <location>
        <begin position="226"/>
        <end position="245"/>
    </location>
</feature>
<keyword evidence="4" id="KW-1185">Reference proteome</keyword>
<name>A0A5R9PJR0_9GAMM</name>
<gene>
    <name evidence="3" type="ORF">E5S66_03595</name>
</gene>
<proteinExistence type="predicted"/>
<feature type="transmembrane region" description="Helical" evidence="1">
    <location>
        <begin position="169"/>
        <end position="190"/>
    </location>
</feature>
<dbReference type="GO" id="GO:0016020">
    <property type="term" value="C:membrane"/>
    <property type="evidence" value="ECO:0007669"/>
    <property type="project" value="InterPro"/>
</dbReference>
<dbReference type="PANTHER" id="PTHR22911">
    <property type="entry name" value="ACYL-MALONYL CONDENSING ENZYME-RELATED"/>
    <property type="match status" value="1"/>
</dbReference>
<feature type="transmembrane region" description="Helical" evidence="1">
    <location>
        <begin position="84"/>
        <end position="102"/>
    </location>
</feature>
<dbReference type="PANTHER" id="PTHR22911:SF103">
    <property type="entry name" value="BLR2811 PROTEIN"/>
    <property type="match status" value="1"/>
</dbReference>
<feature type="transmembrane region" description="Helical" evidence="1">
    <location>
        <begin position="138"/>
        <end position="157"/>
    </location>
</feature>
<reference evidence="3 4" key="1">
    <citation type="submission" date="2019-04" db="EMBL/GenBank/DDBJ databases">
        <authorList>
            <person name="Grouzdev D.S."/>
            <person name="Nazina T.N."/>
        </authorList>
    </citation>
    <scope>NUCLEOTIDE SEQUENCE [LARGE SCALE GENOMIC DNA]</scope>
    <source>
        <strain evidence="3 4">SHC 3-19</strain>
    </source>
</reference>
<keyword evidence="1" id="KW-0472">Membrane</keyword>
<evidence type="ECO:0000259" key="2">
    <source>
        <dbReference type="Pfam" id="PF00892"/>
    </source>
</evidence>
<feature type="transmembrane region" description="Helical" evidence="1">
    <location>
        <begin position="114"/>
        <end position="132"/>
    </location>
</feature>
<sequence>MLASVALFSLMDAGLKTLAAHYPPFQVAALRGLSSLPLVLAWALATAGPRALLRVRWPLHLLRGALGIAMMASFVYALKTLPLSTAYSIFFVAPLLITALSVPFLGERVGPRRWTAIGIGLLGVLVVLRPTGQGMLTLAGGAVLLAAFGYAVSAITVRVLARTDSTQAITFWLLALMALGAGALAAPGWVPLGGEHLWIVAAIGVAGALGQYAITEAFRVGEASLVAPLEYTALVWGVGLDLLVWGVLPDAVTWAGAGIIIASGLYLLRRERVHVEAEHP</sequence>
<feature type="transmembrane region" description="Helical" evidence="1">
    <location>
        <begin position="196"/>
        <end position="214"/>
    </location>
</feature>
<evidence type="ECO:0000313" key="4">
    <source>
        <dbReference type="Proteomes" id="UP000308508"/>
    </source>
</evidence>
<keyword evidence="1" id="KW-0812">Transmembrane</keyword>
<evidence type="ECO:0000256" key="1">
    <source>
        <dbReference type="SAM" id="Phobius"/>
    </source>
</evidence>
<dbReference type="Proteomes" id="UP000308508">
    <property type="component" value="Unassembled WGS sequence"/>
</dbReference>
<organism evidence="3 4">
    <name type="scientific">Thermomonas fusca</name>
    <dbReference type="NCBI Taxonomy" id="215690"/>
    <lineage>
        <taxon>Bacteria</taxon>
        <taxon>Pseudomonadati</taxon>
        <taxon>Pseudomonadota</taxon>
        <taxon>Gammaproteobacteria</taxon>
        <taxon>Lysobacterales</taxon>
        <taxon>Lysobacteraceae</taxon>
        <taxon>Thermomonas</taxon>
    </lineage>
</organism>
<comment type="caution">
    <text evidence="3">The sequence shown here is derived from an EMBL/GenBank/DDBJ whole genome shotgun (WGS) entry which is preliminary data.</text>
</comment>
<feature type="transmembrane region" description="Helical" evidence="1">
    <location>
        <begin position="29"/>
        <end position="48"/>
    </location>
</feature>
<dbReference type="AlphaFoldDB" id="A0A5R9PJR0"/>
<accession>A0A5R9PJR0</accession>
<protein>
    <submittedName>
        <fullName evidence="3">DMT family transporter</fullName>
    </submittedName>
</protein>
<dbReference type="SUPFAM" id="SSF103481">
    <property type="entry name" value="Multidrug resistance efflux transporter EmrE"/>
    <property type="match status" value="2"/>
</dbReference>
<feature type="domain" description="EamA" evidence="2">
    <location>
        <begin position="2"/>
        <end position="128"/>
    </location>
</feature>
<feature type="domain" description="EamA" evidence="2">
    <location>
        <begin position="142"/>
        <end position="264"/>
    </location>
</feature>
<feature type="transmembrane region" description="Helical" evidence="1">
    <location>
        <begin position="60"/>
        <end position="78"/>
    </location>
</feature>
<feature type="transmembrane region" description="Helical" evidence="1">
    <location>
        <begin position="251"/>
        <end position="268"/>
    </location>
</feature>
<dbReference type="EMBL" id="SROY01000001">
    <property type="protein sequence ID" value="TLX23277.1"/>
    <property type="molecule type" value="Genomic_DNA"/>
</dbReference>
<dbReference type="InterPro" id="IPR037185">
    <property type="entry name" value="EmrE-like"/>
</dbReference>
<dbReference type="Gene3D" id="1.10.3730.20">
    <property type="match status" value="1"/>
</dbReference>
<evidence type="ECO:0000313" key="3">
    <source>
        <dbReference type="EMBL" id="TLX23277.1"/>
    </source>
</evidence>
<dbReference type="STRING" id="1123377.GCA_000423885_00948"/>